<feature type="compositionally biased region" description="Basic residues" evidence="2">
    <location>
        <begin position="204"/>
        <end position="213"/>
    </location>
</feature>
<dbReference type="InterPro" id="IPR000953">
    <property type="entry name" value="Chromo/chromo_shadow_dom"/>
</dbReference>
<dbReference type="Proteomes" id="UP000504636">
    <property type="component" value="Unplaced"/>
</dbReference>
<dbReference type="SMART" id="SM00298">
    <property type="entry name" value="CHROMO"/>
    <property type="match status" value="1"/>
</dbReference>
<evidence type="ECO:0000256" key="2">
    <source>
        <dbReference type="SAM" id="MobiDB-lite"/>
    </source>
</evidence>
<dbReference type="EMBL" id="MU003696">
    <property type="protein sequence ID" value="KAF2812818.1"/>
    <property type="molecule type" value="Genomic_DNA"/>
</dbReference>
<dbReference type="RefSeq" id="XP_033579782.1">
    <property type="nucleotide sequence ID" value="XM_033725142.1"/>
</dbReference>
<dbReference type="CDD" id="cd00024">
    <property type="entry name" value="CD_CSD"/>
    <property type="match status" value="1"/>
</dbReference>
<keyword evidence="5" id="KW-1185">Reference proteome</keyword>
<reference evidence="6" key="2">
    <citation type="submission" date="2020-04" db="EMBL/GenBank/DDBJ databases">
        <authorList>
            <consortium name="NCBI Genome Project"/>
        </authorList>
    </citation>
    <scope>NUCLEOTIDE SEQUENCE</scope>
    <source>
        <strain evidence="6">CBS 304.34</strain>
    </source>
</reference>
<dbReference type="InterPro" id="IPR016197">
    <property type="entry name" value="Chromo-like_dom_sf"/>
</dbReference>
<dbReference type="Gene3D" id="2.40.50.40">
    <property type="match status" value="1"/>
</dbReference>
<dbReference type="GeneID" id="54466035"/>
<dbReference type="GO" id="GO:0006338">
    <property type="term" value="P:chromatin remodeling"/>
    <property type="evidence" value="ECO:0007669"/>
    <property type="project" value="UniProtKB-ARBA"/>
</dbReference>
<organism evidence="4">
    <name type="scientific">Mytilinidion resinicola</name>
    <dbReference type="NCBI Taxonomy" id="574789"/>
    <lineage>
        <taxon>Eukaryota</taxon>
        <taxon>Fungi</taxon>
        <taxon>Dikarya</taxon>
        <taxon>Ascomycota</taxon>
        <taxon>Pezizomycotina</taxon>
        <taxon>Dothideomycetes</taxon>
        <taxon>Pleosporomycetidae</taxon>
        <taxon>Mytilinidiales</taxon>
        <taxon>Mytilinidiaceae</taxon>
        <taxon>Mytilinidion</taxon>
    </lineage>
</organism>
<feature type="compositionally biased region" description="Low complexity" evidence="2">
    <location>
        <begin position="1"/>
        <end position="10"/>
    </location>
</feature>
<dbReference type="OrthoDB" id="5423450at2759"/>
<gene>
    <name evidence="4 6" type="ORF">BDZ99DRAFT_517131</name>
</gene>
<reference evidence="6" key="3">
    <citation type="submission" date="2025-04" db="UniProtKB">
        <authorList>
            <consortium name="RefSeq"/>
        </authorList>
    </citation>
    <scope>IDENTIFICATION</scope>
    <source>
        <strain evidence="6">CBS 304.34</strain>
    </source>
</reference>
<evidence type="ECO:0000313" key="6">
    <source>
        <dbReference type="RefSeq" id="XP_033579782.1"/>
    </source>
</evidence>
<evidence type="ECO:0000313" key="5">
    <source>
        <dbReference type="Proteomes" id="UP000504636"/>
    </source>
</evidence>
<name>A0A6A6YW87_9PEZI</name>
<dbReference type="AlphaFoldDB" id="A0A6A6YW87"/>
<feature type="region of interest" description="Disordered" evidence="2">
    <location>
        <begin position="1"/>
        <end position="115"/>
    </location>
</feature>
<dbReference type="SUPFAM" id="SSF54160">
    <property type="entry name" value="Chromo domain-like"/>
    <property type="match status" value="1"/>
</dbReference>
<feature type="domain" description="Chromo" evidence="3">
    <location>
        <begin position="118"/>
        <end position="165"/>
    </location>
</feature>
<reference evidence="4 6" key="1">
    <citation type="journal article" date="2020" name="Stud. Mycol.">
        <title>101 Dothideomycetes genomes: a test case for predicting lifestyles and emergence of pathogens.</title>
        <authorList>
            <person name="Haridas S."/>
            <person name="Albert R."/>
            <person name="Binder M."/>
            <person name="Bloem J."/>
            <person name="Labutti K."/>
            <person name="Salamov A."/>
            <person name="Andreopoulos B."/>
            <person name="Baker S."/>
            <person name="Barry K."/>
            <person name="Bills G."/>
            <person name="Bluhm B."/>
            <person name="Cannon C."/>
            <person name="Castanera R."/>
            <person name="Culley D."/>
            <person name="Daum C."/>
            <person name="Ezra D."/>
            <person name="Gonzalez J."/>
            <person name="Henrissat B."/>
            <person name="Kuo A."/>
            <person name="Liang C."/>
            <person name="Lipzen A."/>
            <person name="Lutzoni F."/>
            <person name="Magnuson J."/>
            <person name="Mondo S."/>
            <person name="Nolan M."/>
            <person name="Ohm R."/>
            <person name="Pangilinan J."/>
            <person name="Park H.-J."/>
            <person name="Ramirez L."/>
            <person name="Alfaro M."/>
            <person name="Sun H."/>
            <person name="Tritt A."/>
            <person name="Yoshinaga Y."/>
            <person name="Zwiers L.-H."/>
            <person name="Turgeon B."/>
            <person name="Goodwin S."/>
            <person name="Spatafora J."/>
            <person name="Crous P."/>
            <person name="Grigoriev I."/>
        </authorList>
    </citation>
    <scope>NUCLEOTIDE SEQUENCE</scope>
    <source>
        <strain evidence="4 6">CBS 304.34</strain>
    </source>
</reference>
<evidence type="ECO:0000259" key="3">
    <source>
        <dbReference type="SMART" id="SM00298"/>
    </source>
</evidence>
<sequence length="213" mass="24755">MPVQFLLNSPRLRRSRRLPQSPYPPAMPLSRIDEEASPSPISPYYEATSPPYSWYEDPSDAERSHEGQDETPYEVQNDVVPVRPQPLRSSRREPGVTTADVTNQGHPSIHENGNGEEDWEVQEIVAHRTTESKVEYKVVWKDTWVPKEDLNNASDAIELYYARSRRASMLLTINEDKEDKEDKGDNERDEKEDEKHAEDDTDTKRKRRFSQIM</sequence>
<proteinExistence type="predicted"/>
<feature type="compositionally biased region" description="Basic and acidic residues" evidence="2">
    <location>
        <begin position="174"/>
        <end position="198"/>
    </location>
</feature>
<accession>A0A6A6YW87</accession>
<evidence type="ECO:0000313" key="4">
    <source>
        <dbReference type="EMBL" id="KAF2812818.1"/>
    </source>
</evidence>
<protein>
    <recommendedName>
        <fullName evidence="3">Chromo domain-containing protein</fullName>
    </recommendedName>
</protein>
<evidence type="ECO:0000256" key="1">
    <source>
        <dbReference type="ARBA" id="ARBA00011353"/>
    </source>
</evidence>
<comment type="subunit">
    <text evidence="1">Component of the NuA4 histone acetyltransferase complex.</text>
</comment>
<feature type="region of interest" description="Disordered" evidence="2">
    <location>
        <begin position="171"/>
        <end position="213"/>
    </location>
</feature>